<keyword evidence="1" id="KW-0464">Manganese</keyword>
<organism evidence="4 5">
    <name type="scientific">Brachybacterium muris UCD-AY4</name>
    <dbReference type="NCBI Taxonomy" id="1249481"/>
    <lineage>
        <taxon>Bacteria</taxon>
        <taxon>Bacillati</taxon>
        <taxon>Actinomycetota</taxon>
        <taxon>Actinomycetes</taxon>
        <taxon>Micrococcales</taxon>
        <taxon>Dermabacteraceae</taxon>
        <taxon>Brachybacterium</taxon>
    </lineage>
</organism>
<dbReference type="InterPro" id="IPR036264">
    <property type="entry name" value="Bact_exopeptidase_dim_dom"/>
</dbReference>
<dbReference type="GO" id="GO:0016787">
    <property type="term" value="F:hydrolase activity"/>
    <property type="evidence" value="ECO:0007669"/>
    <property type="project" value="UniProtKB-KW"/>
</dbReference>
<evidence type="ECO:0000256" key="2">
    <source>
        <dbReference type="SAM" id="MobiDB-lite"/>
    </source>
</evidence>
<accession>A0A022KYU1</accession>
<comment type="cofactor">
    <cofactor evidence="1">
        <name>Mn(2+)</name>
        <dbReference type="ChEBI" id="CHEBI:29035"/>
    </cofactor>
    <text evidence="1">The Mn(2+) ion enhances activity.</text>
</comment>
<dbReference type="HOGENOM" id="CLU_023257_0_1_11"/>
<feature type="compositionally biased region" description="Polar residues" evidence="2">
    <location>
        <begin position="1"/>
        <end position="15"/>
    </location>
</feature>
<dbReference type="InterPro" id="IPR002933">
    <property type="entry name" value="Peptidase_M20"/>
</dbReference>
<dbReference type="GO" id="GO:0046872">
    <property type="term" value="F:metal ion binding"/>
    <property type="evidence" value="ECO:0007669"/>
    <property type="project" value="UniProtKB-KW"/>
</dbReference>
<feature type="binding site" evidence="1">
    <location>
        <position position="134"/>
    </location>
    <ligand>
        <name>Mn(2+)</name>
        <dbReference type="ChEBI" id="CHEBI:29035"/>
        <label>2</label>
    </ligand>
</feature>
<dbReference type="RefSeq" id="WP_017823804.1">
    <property type="nucleotide sequence ID" value="NZ_AORC01000015.1"/>
</dbReference>
<dbReference type="PANTHER" id="PTHR11014:SF63">
    <property type="entry name" value="METALLOPEPTIDASE, PUTATIVE (AFU_ORTHOLOGUE AFUA_6G09600)-RELATED"/>
    <property type="match status" value="1"/>
</dbReference>
<evidence type="ECO:0000259" key="3">
    <source>
        <dbReference type="Pfam" id="PF07687"/>
    </source>
</evidence>
<dbReference type="SUPFAM" id="SSF55031">
    <property type="entry name" value="Bacterial exopeptidase dimerisation domain"/>
    <property type="match status" value="1"/>
</dbReference>
<dbReference type="Pfam" id="PF07687">
    <property type="entry name" value="M20_dimer"/>
    <property type="match status" value="1"/>
</dbReference>
<gene>
    <name evidence="4" type="ORF">D641_0112290</name>
</gene>
<dbReference type="AlphaFoldDB" id="A0A022KYU1"/>
<name>A0A022KYU1_9MICO</name>
<feature type="region of interest" description="Disordered" evidence="2">
    <location>
        <begin position="1"/>
        <end position="23"/>
    </location>
</feature>
<evidence type="ECO:0000313" key="5">
    <source>
        <dbReference type="Proteomes" id="UP000019754"/>
    </source>
</evidence>
<dbReference type="PANTHER" id="PTHR11014">
    <property type="entry name" value="PEPTIDASE M20 FAMILY MEMBER"/>
    <property type="match status" value="1"/>
</dbReference>
<proteinExistence type="predicted"/>
<feature type="binding site" evidence="1">
    <location>
        <position position="195"/>
    </location>
    <ligand>
        <name>Mn(2+)</name>
        <dbReference type="ChEBI" id="CHEBI:29035"/>
        <label>2</label>
    </ligand>
</feature>
<dbReference type="STRING" id="1249481.D641_0112290"/>
<keyword evidence="5" id="KW-1185">Reference proteome</keyword>
<dbReference type="Gene3D" id="3.30.70.360">
    <property type="match status" value="1"/>
</dbReference>
<dbReference type="NCBIfam" id="TIGR01891">
    <property type="entry name" value="amidohydrolases"/>
    <property type="match status" value="1"/>
</dbReference>
<dbReference type="PIRSF" id="PIRSF005962">
    <property type="entry name" value="Pept_M20D_amidohydro"/>
    <property type="match status" value="1"/>
</dbReference>
<feature type="domain" description="Peptidase M20 dimerisation" evidence="3">
    <location>
        <begin position="219"/>
        <end position="314"/>
    </location>
</feature>
<keyword evidence="4" id="KW-0378">Hydrolase</keyword>
<evidence type="ECO:0000256" key="1">
    <source>
        <dbReference type="PIRSR" id="PIRSR005962-1"/>
    </source>
</evidence>
<dbReference type="Proteomes" id="UP000019754">
    <property type="component" value="Unassembled WGS sequence"/>
</dbReference>
<sequence length="423" mass="44823">MDQLLGTTTPGSTEQGPAPQGWAGHGLLGADGLLHRTIAERSSRLRDIRRHLHRHPELSHEEHGTTDYVVDQLQALGLSPQRMPRTGAICDIPGSDPGLKPVALRADMDALGIPELSTVSFRSTVDGVSHACGHDVHMSAVLGAAHALVRVAEEGALRRGVRLVFQPSEEKHPCGALELIGEGVVDDVDSILALHCDPGVDVGHVGLKSGPITSATDPVKIQVRGAGGHTSRPHLTQDLVYALGSIATQLPAALSRRMDPRSGVNLTWGSIHAGSAFNAIPSSGTLEGTLRCLDHDAWDRAEDLLEDVLADLVRPWGVEARVTHDRGVPPVSNSPHSVEVLSAAVTSVLGRQNLDPTAQSLGGEDFAWYLEKVPGALARLGTRTPGGRTYDLHMGDLMIDERAIGIGAEVLATACVLRDPYPT</sequence>
<dbReference type="InterPro" id="IPR011650">
    <property type="entry name" value="Peptidase_M20_dimer"/>
</dbReference>
<dbReference type="SUPFAM" id="SSF53187">
    <property type="entry name" value="Zn-dependent exopeptidases"/>
    <property type="match status" value="1"/>
</dbReference>
<reference evidence="4 5" key="1">
    <citation type="journal article" date="2013" name="Genome Announc.">
        <title>Draft genome sequence of an Actinobacterium, Brachybacterium muris strain UCD-AY4.</title>
        <authorList>
            <person name="Lo J.R."/>
            <person name="Lang J.M."/>
            <person name="Darling A.E."/>
            <person name="Eisen J.A."/>
            <person name="Coil D.A."/>
        </authorList>
    </citation>
    <scope>NUCLEOTIDE SEQUENCE [LARGE SCALE GENOMIC DNA]</scope>
    <source>
        <strain evidence="4 5">UCD-AY4</strain>
    </source>
</reference>
<dbReference type="Gene3D" id="3.40.630.10">
    <property type="entry name" value="Zn peptidases"/>
    <property type="match status" value="1"/>
</dbReference>
<dbReference type="EMBL" id="AORC01000015">
    <property type="protein sequence ID" value="EYT48412.1"/>
    <property type="molecule type" value="Genomic_DNA"/>
</dbReference>
<comment type="caution">
    <text evidence="4">The sequence shown here is derived from an EMBL/GenBank/DDBJ whole genome shotgun (WGS) entry which is preliminary data.</text>
</comment>
<keyword evidence="1" id="KW-0479">Metal-binding</keyword>
<protein>
    <submittedName>
        <fullName evidence="4">N-acyl-L-amino acid amidohydrolase</fullName>
    </submittedName>
</protein>
<feature type="binding site" evidence="1">
    <location>
        <position position="170"/>
    </location>
    <ligand>
        <name>Mn(2+)</name>
        <dbReference type="ChEBI" id="CHEBI:29035"/>
        <label>2</label>
    </ligand>
</feature>
<dbReference type="InterPro" id="IPR017439">
    <property type="entry name" value="Amidohydrolase"/>
</dbReference>
<dbReference type="Pfam" id="PF01546">
    <property type="entry name" value="Peptidase_M20"/>
    <property type="match status" value="1"/>
</dbReference>
<feature type="binding site" evidence="1">
    <location>
        <position position="132"/>
    </location>
    <ligand>
        <name>Mn(2+)</name>
        <dbReference type="ChEBI" id="CHEBI:29035"/>
        <label>2</label>
    </ligand>
</feature>
<dbReference type="CDD" id="cd08014">
    <property type="entry name" value="M20_Acy1-like"/>
    <property type="match status" value="1"/>
</dbReference>
<evidence type="ECO:0000313" key="4">
    <source>
        <dbReference type="EMBL" id="EYT48412.1"/>
    </source>
</evidence>
<feature type="binding site" evidence="1">
    <location>
        <position position="393"/>
    </location>
    <ligand>
        <name>Mn(2+)</name>
        <dbReference type="ChEBI" id="CHEBI:29035"/>
        <label>2</label>
    </ligand>
</feature>